<organism evidence="1 2">
    <name type="scientific">Chroococcidiopsis cubana SAG 39.79</name>
    <dbReference type="NCBI Taxonomy" id="388085"/>
    <lineage>
        <taxon>Bacteria</taxon>
        <taxon>Bacillati</taxon>
        <taxon>Cyanobacteriota</taxon>
        <taxon>Cyanophyceae</taxon>
        <taxon>Chroococcidiopsidales</taxon>
        <taxon>Chroococcidiopsidaceae</taxon>
        <taxon>Chroococcidiopsis</taxon>
    </lineage>
</organism>
<accession>A0AB37ULV4</accession>
<name>A0AB37ULV4_9CYAN</name>
<dbReference type="RefSeq" id="WP_015154068.1">
    <property type="nucleotide sequence ID" value="NZ_JAVKZF010000002.1"/>
</dbReference>
<keyword evidence="2" id="KW-1185">Reference proteome</keyword>
<evidence type="ECO:0000313" key="2">
    <source>
        <dbReference type="Proteomes" id="UP000282574"/>
    </source>
</evidence>
<reference evidence="1 2" key="1">
    <citation type="journal article" date="2019" name="Genome Biol. Evol.">
        <title>Day and night: Metabolic profiles and evolutionary relationships of six axenic non-marine cyanobacteria.</title>
        <authorList>
            <person name="Will S.E."/>
            <person name="Henke P."/>
            <person name="Boedeker C."/>
            <person name="Huang S."/>
            <person name="Brinkmann H."/>
            <person name="Rohde M."/>
            <person name="Jarek M."/>
            <person name="Friedl T."/>
            <person name="Seufert S."/>
            <person name="Schumacher M."/>
            <person name="Overmann J."/>
            <person name="Neumann-Schaal M."/>
            <person name="Petersen J."/>
        </authorList>
    </citation>
    <scope>NUCLEOTIDE SEQUENCE [LARGE SCALE GENOMIC DNA]</scope>
    <source>
        <strain evidence="1 2">SAG 39.79</strain>
    </source>
</reference>
<dbReference type="EMBL" id="RSCK01000015">
    <property type="protein sequence ID" value="RUT12314.1"/>
    <property type="molecule type" value="Genomic_DNA"/>
</dbReference>
<evidence type="ECO:0000313" key="1">
    <source>
        <dbReference type="EMBL" id="RUT12314.1"/>
    </source>
</evidence>
<gene>
    <name evidence="1" type="ORF">DSM107010_23240</name>
</gene>
<dbReference type="AlphaFoldDB" id="A0AB37ULV4"/>
<proteinExistence type="predicted"/>
<dbReference type="Proteomes" id="UP000282574">
    <property type="component" value="Unassembled WGS sequence"/>
</dbReference>
<comment type="caution">
    <text evidence="1">The sequence shown here is derived from an EMBL/GenBank/DDBJ whole genome shotgun (WGS) entry which is preliminary data.</text>
</comment>
<protein>
    <submittedName>
        <fullName evidence="1">Uncharacterized protein</fullName>
    </submittedName>
</protein>
<sequence length="127" mass="13702">MKLTSVLAGFALVGLVTVTDVPLRAIDPQSGQASAQEMQMKGPTDIPIQKKIELITAHKGQLGGGDELRRYFFGDLLPVAVQPGGAGMVVLLYNKANDYTFAYCATYDVVVALRKGRVTKFEPSEVK</sequence>